<dbReference type="EMBL" id="DS113278">
    <property type="protein sequence ID" value="EAY13893.1"/>
    <property type="molecule type" value="Genomic_DNA"/>
</dbReference>
<evidence type="ECO:0000256" key="1">
    <source>
        <dbReference type="SAM" id="MobiDB-lite"/>
    </source>
</evidence>
<dbReference type="SMR" id="A2E093"/>
<evidence type="ECO:0000313" key="2">
    <source>
        <dbReference type="EMBL" id="EAY13893.1"/>
    </source>
</evidence>
<dbReference type="AlphaFoldDB" id="A2E093"/>
<gene>
    <name evidence="2" type="ORF">TVAG_028460</name>
</gene>
<reference evidence="2" key="2">
    <citation type="journal article" date="2007" name="Science">
        <title>Draft genome sequence of the sexually transmitted pathogen Trichomonas vaginalis.</title>
        <authorList>
            <person name="Carlton J.M."/>
            <person name="Hirt R.P."/>
            <person name="Silva J.C."/>
            <person name="Delcher A.L."/>
            <person name="Schatz M."/>
            <person name="Zhao Q."/>
            <person name="Wortman J.R."/>
            <person name="Bidwell S.L."/>
            <person name="Alsmark U.C.M."/>
            <person name="Besteiro S."/>
            <person name="Sicheritz-Ponten T."/>
            <person name="Noel C.J."/>
            <person name="Dacks J.B."/>
            <person name="Foster P.G."/>
            <person name="Simillion C."/>
            <person name="Van de Peer Y."/>
            <person name="Miranda-Saavedra D."/>
            <person name="Barton G.J."/>
            <person name="Westrop G.D."/>
            <person name="Mueller S."/>
            <person name="Dessi D."/>
            <person name="Fiori P.L."/>
            <person name="Ren Q."/>
            <person name="Paulsen I."/>
            <person name="Zhang H."/>
            <person name="Bastida-Corcuera F.D."/>
            <person name="Simoes-Barbosa A."/>
            <person name="Brown M.T."/>
            <person name="Hayes R.D."/>
            <person name="Mukherjee M."/>
            <person name="Okumura C.Y."/>
            <person name="Schneider R."/>
            <person name="Smith A.J."/>
            <person name="Vanacova S."/>
            <person name="Villalvazo M."/>
            <person name="Haas B.J."/>
            <person name="Pertea M."/>
            <person name="Feldblyum T.V."/>
            <person name="Utterback T.R."/>
            <person name="Shu C.L."/>
            <person name="Osoegawa K."/>
            <person name="de Jong P.J."/>
            <person name="Hrdy I."/>
            <person name="Horvathova L."/>
            <person name="Zubacova Z."/>
            <person name="Dolezal P."/>
            <person name="Malik S.B."/>
            <person name="Logsdon J.M. Jr."/>
            <person name="Henze K."/>
            <person name="Gupta A."/>
            <person name="Wang C.C."/>
            <person name="Dunne R.L."/>
            <person name="Upcroft J.A."/>
            <person name="Upcroft P."/>
            <person name="White O."/>
            <person name="Salzberg S.L."/>
            <person name="Tang P."/>
            <person name="Chiu C.-H."/>
            <person name="Lee Y.-S."/>
            <person name="Embley T.M."/>
            <person name="Coombs G.H."/>
            <person name="Mottram J.C."/>
            <person name="Tachezy J."/>
            <person name="Fraser-Liggett C.M."/>
            <person name="Johnson P.J."/>
        </authorList>
    </citation>
    <scope>NUCLEOTIDE SEQUENCE [LARGE SCALE GENOMIC DNA]</scope>
    <source>
        <strain evidence="2">G3</strain>
    </source>
</reference>
<dbReference type="InParanoid" id="A2E093"/>
<proteinExistence type="predicted"/>
<accession>A2E093</accession>
<dbReference type="VEuPathDB" id="TrichDB:TVAG_028460"/>
<dbReference type="RefSeq" id="XP_001326116.1">
    <property type="nucleotide sequence ID" value="XM_001326081.1"/>
</dbReference>
<protein>
    <submittedName>
        <fullName evidence="2">Uncharacterized protein</fullName>
    </submittedName>
</protein>
<organism evidence="2 3">
    <name type="scientific">Trichomonas vaginalis (strain ATCC PRA-98 / G3)</name>
    <dbReference type="NCBI Taxonomy" id="412133"/>
    <lineage>
        <taxon>Eukaryota</taxon>
        <taxon>Metamonada</taxon>
        <taxon>Parabasalia</taxon>
        <taxon>Trichomonadida</taxon>
        <taxon>Trichomonadidae</taxon>
        <taxon>Trichomonas</taxon>
    </lineage>
</organism>
<feature type="compositionally biased region" description="Polar residues" evidence="1">
    <location>
        <begin position="174"/>
        <end position="183"/>
    </location>
</feature>
<evidence type="ECO:0000313" key="3">
    <source>
        <dbReference type="Proteomes" id="UP000001542"/>
    </source>
</evidence>
<reference evidence="2" key="1">
    <citation type="submission" date="2006-10" db="EMBL/GenBank/DDBJ databases">
        <authorList>
            <person name="Amadeo P."/>
            <person name="Zhao Q."/>
            <person name="Wortman J."/>
            <person name="Fraser-Liggett C."/>
            <person name="Carlton J."/>
        </authorList>
    </citation>
    <scope>NUCLEOTIDE SEQUENCE</scope>
    <source>
        <strain evidence="2">G3</strain>
    </source>
</reference>
<sequence length="211" mass="24384">MRTRNRTPLQSLCLDILEQLIQPESFAKNQYLVSHVDDKNCIKISNLLGAREFFKARVDARELALAIKSSPEFLKQYIKSDLFKLPFVVDTKSLILQKVPNDLTVNQMKIFIYNLTGTQEKVCEKKNSDMHITFPDFRSCIAFWRALNYCMLEGHHLSAIISLTNVPDRLKTMSRSQSMQFKSKSPIPRPEKLPHLQITLAPKDTNFPKNE</sequence>
<keyword evidence="3" id="KW-1185">Reference proteome</keyword>
<name>A2E093_TRIV3</name>
<feature type="region of interest" description="Disordered" evidence="1">
    <location>
        <begin position="174"/>
        <end position="211"/>
    </location>
</feature>
<dbReference type="Proteomes" id="UP000001542">
    <property type="component" value="Unassembled WGS sequence"/>
</dbReference>
<dbReference type="VEuPathDB" id="TrichDB:TVAGG3_0556990"/>
<dbReference type="KEGG" id="tva:4771871"/>